<accession>A0A1L9SX54</accession>
<dbReference type="VEuPathDB" id="FungiDB:ASPZODRAFT_463829"/>
<sequence length="101" mass="12097">MSPCSRTRRRVLSSLRSRPGLRDPCSWWWWWLRWPWVGVGGCNRHDREAGLLVFVWYQPWKIKGRKNTRRGSHNSMLEVTVKRSLIIQLKQWGVDCASAYR</sequence>
<dbReference type="RefSeq" id="XP_022586275.1">
    <property type="nucleotide sequence ID" value="XM_022728375.1"/>
</dbReference>
<keyword evidence="2" id="KW-1185">Reference proteome</keyword>
<evidence type="ECO:0000313" key="2">
    <source>
        <dbReference type="Proteomes" id="UP000184188"/>
    </source>
</evidence>
<dbReference type="EMBL" id="KV878336">
    <property type="protein sequence ID" value="OJJ51765.1"/>
    <property type="molecule type" value="Genomic_DNA"/>
</dbReference>
<dbReference type="GeneID" id="34614839"/>
<dbReference type="Proteomes" id="UP000184188">
    <property type="component" value="Unassembled WGS sequence"/>
</dbReference>
<name>A0A1L9SX54_9EURO</name>
<evidence type="ECO:0000313" key="1">
    <source>
        <dbReference type="EMBL" id="OJJ51765.1"/>
    </source>
</evidence>
<gene>
    <name evidence="1" type="ORF">ASPZODRAFT_463829</name>
</gene>
<dbReference type="AlphaFoldDB" id="A0A1L9SX54"/>
<reference evidence="2" key="1">
    <citation type="journal article" date="2017" name="Genome Biol.">
        <title>Comparative genomics reveals high biological diversity and specific adaptations in the industrially and medically important fungal genus Aspergillus.</title>
        <authorList>
            <person name="de Vries R.P."/>
            <person name="Riley R."/>
            <person name="Wiebenga A."/>
            <person name="Aguilar-Osorio G."/>
            <person name="Amillis S."/>
            <person name="Uchima C.A."/>
            <person name="Anderluh G."/>
            <person name="Asadollahi M."/>
            <person name="Askin M."/>
            <person name="Barry K."/>
            <person name="Battaglia E."/>
            <person name="Bayram O."/>
            <person name="Benocci T."/>
            <person name="Braus-Stromeyer S.A."/>
            <person name="Caldana C."/>
            <person name="Canovas D."/>
            <person name="Cerqueira G.C."/>
            <person name="Chen F."/>
            <person name="Chen W."/>
            <person name="Choi C."/>
            <person name="Clum A."/>
            <person name="Dos Santos R.A."/>
            <person name="Damasio A.R."/>
            <person name="Diallinas G."/>
            <person name="Emri T."/>
            <person name="Fekete E."/>
            <person name="Flipphi M."/>
            <person name="Freyberg S."/>
            <person name="Gallo A."/>
            <person name="Gournas C."/>
            <person name="Habgood R."/>
            <person name="Hainaut M."/>
            <person name="Harispe M.L."/>
            <person name="Henrissat B."/>
            <person name="Hilden K.S."/>
            <person name="Hope R."/>
            <person name="Hossain A."/>
            <person name="Karabika E."/>
            <person name="Karaffa L."/>
            <person name="Karanyi Z."/>
            <person name="Krasevec N."/>
            <person name="Kuo A."/>
            <person name="Kusch H."/>
            <person name="LaButti K."/>
            <person name="Lagendijk E.L."/>
            <person name="Lapidus A."/>
            <person name="Levasseur A."/>
            <person name="Lindquist E."/>
            <person name="Lipzen A."/>
            <person name="Logrieco A.F."/>
            <person name="MacCabe A."/>
            <person name="Maekelae M.R."/>
            <person name="Malavazi I."/>
            <person name="Melin P."/>
            <person name="Meyer V."/>
            <person name="Mielnichuk N."/>
            <person name="Miskei M."/>
            <person name="Molnar A.P."/>
            <person name="Mule G."/>
            <person name="Ngan C.Y."/>
            <person name="Orejas M."/>
            <person name="Orosz E."/>
            <person name="Ouedraogo J.P."/>
            <person name="Overkamp K.M."/>
            <person name="Park H.-S."/>
            <person name="Perrone G."/>
            <person name="Piumi F."/>
            <person name="Punt P.J."/>
            <person name="Ram A.F."/>
            <person name="Ramon A."/>
            <person name="Rauscher S."/>
            <person name="Record E."/>
            <person name="Riano-Pachon D.M."/>
            <person name="Robert V."/>
            <person name="Roehrig J."/>
            <person name="Ruller R."/>
            <person name="Salamov A."/>
            <person name="Salih N.S."/>
            <person name="Samson R.A."/>
            <person name="Sandor E."/>
            <person name="Sanguinetti M."/>
            <person name="Schuetze T."/>
            <person name="Sepcic K."/>
            <person name="Shelest E."/>
            <person name="Sherlock G."/>
            <person name="Sophianopoulou V."/>
            <person name="Squina F.M."/>
            <person name="Sun H."/>
            <person name="Susca A."/>
            <person name="Todd R.B."/>
            <person name="Tsang A."/>
            <person name="Unkles S.E."/>
            <person name="van de Wiele N."/>
            <person name="van Rossen-Uffink D."/>
            <person name="Oliveira J.V."/>
            <person name="Vesth T.C."/>
            <person name="Visser J."/>
            <person name="Yu J.-H."/>
            <person name="Zhou M."/>
            <person name="Andersen M.R."/>
            <person name="Archer D.B."/>
            <person name="Baker S.E."/>
            <person name="Benoit I."/>
            <person name="Brakhage A.A."/>
            <person name="Braus G.H."/>
            <person name="Fischer R."/>
            <person name="Frisvad J.C."/>
            <person name="Goldman G.H."/>
            <person name="Houbraken J."/>
            <person name="Oakley B."/>
            <person name="Pocsi I."/>
            <person name="Scazzocchio C."/>
            <person name="Seiboth B."/>
            <person name="vanKuyk P.A."/>
            <person name="Wortman J."/>
            <person name="Dyer P.S."/>
            <person name="Grigoriev I.V."/>
        </authorList>
    </citation>
    <scope>NUCLEOTIDE SEQUENCE [LARGE SCALE GENOMIC DNA]</scope>
    <source>
        <strain evidence="2">CBS 506.65</strain>
    </source>
</reference>
<protein>
    <submittedName>
        <fullName evidence="1">Uncharacterized protein</fullName>
    </submittedName>
</protein>
<organism evidence="1 2">
    <name type="scientific">Penicilliopsis zonata CBS 506.65</name>
    <dbReference type="NCBI Taxonomy" id="1073090"/>
    <lineage>
        <taxon>Eukaryota</taxon>
        <taxon>Fungi</taxon>
        <taxon>Dikarya</taxon>
        <taxon>Ascomycota</taxon>
        <taxon>Pezizomycotina</taxon>
        <taxon>Eurotiomycetes</taxon>
        <taxon>Eurotiomycetidae</taxon>
        <taxon>Eurotiales</taxon>
        <taxon>Aspergillaceae</taxon>
        <taxon>Penicilliopsis</taxon>
    </lineage>
</organism>
<proteinExistence type="predicted"/>